<keyword evidence="2" id="KW-1185">Reference proteome</keyword>
<evidence type="ECO:0000313" key="1">
    <source>
        <dbReference type="EMBL" id="TCO75996.1"/>
    </source>
</evidence>
<evidence type="ECO:0000313" key="2">
    <source>
        <dbReference type="Proteomes" id="UP000295765"/>
    </source>
</evidence>
<organism evidence="1 2">
    <name type="scientific">Plasticicumulans lactativorans</name>
    <dbReference type="NCBI Taxonomy" id="1133106"/>
    <lineage>
        <taxon>Bacteria</taxon>
        <taxon>Pseudomonadati</taxon>
        <taxon>Pseudomonadota</taxon>
        <taxon>Gammaproteobacteria</taxon>
        <taxon>Candidatus Competibacteraceae</taxon>
        <taxon>Plasticicumulans</taxon>
    </lineage>
</organism>
<feature type="non-terminal residue" evidence="1">
    <location>
        <position position="1"/>
    </location>
</feature>
<dbReference type="Proteomes" id="UP000295765">
    <property type="component" value="Unassembled WGS sequence"/>
</dbReference>
<reference evidence="1 2" key="1">
    <citation type="submission" date="2019-03" db="EMBL/GenBank/DDBJ databases">
        <title>Genomic Encyclopedia of Type Strains, Phase IV (KMG-IV): sequencing the most valuable type-strain genomes for metagenomic binning, comparative biology and taxonomic classification.</title>
        <authorList>
            <person name="Goeker M."/>
        </authorList>
    </citation>
    <scope>NUCLEOTIDE SEQUENCE [LARGE SCALE GENOMIC DNA]</scope>
    <source>
        <strain evidence="1 2">DSM 25287</strain>
    </source>
</reference>
<gene>
    <name evidence="1" type="ORF">EV699_13710</name>
</gene>
<proteinExistence type="predicted"/>
<dbReference type="AlphaFoldDB" id="A0A4R2KXI7"/>
<protein>
    <recommendedName>
        <fullName evidence="3">Porin-like protein</fullName>
    </recommendedName>
</protein>
<sequence length="32" mass="3776">RTHAYVEYEYIDRKSDLLNDNSTVAIGLRTDF</sequence>
<accession>A0A4R2KXI7</accession>
<evidence type="ECO:0008006" key="3">
    <source>
        <dbReference type="Google" id="ProtNLM"/>
    </source>
</evidence>
<name>A0A4R2KXI7_9GAMM</name>
<dbReference type="EMBL" id="SLWY01000037">
    <property type="protein sequence ID" value="TCO75996.1"/>
    <property type="molecule type" value="Genomic_DNA"/>
</dbReference>
<comment type="caution">
    <text evidence="1">The sequence shown here is derived from an EMBL/GenBank/DDBJ whole genome shotgun (WGS) entry which is preliminary data.</text>
</comment>